<keyword evidence="4 7" id="KW-1133">Transmembrane helix</keyword>
<evidence type="ECO:0000256" key="1">
    <source>
        <dbReference type="ARBA" id="ARBA00004141"/>
    </source>
</evidence>
<accession>A0A2I0A093</accession>
<proteinExistence type="inferred from homology"/>
<dbReference type="FunFam" id="1.20.1260.100:FF:000001">
    <property type="entry name" value="translocator protein 2"/>
    <property type="match status" value="1"/>
</dbReference>
<feature type="transmembrane region" description="Helical" evidence="7">
    <location>
        <begin position="157"/>
        <end position="179"/>
    </location>
</feature>
<protein>
    <submittedName>
        <fullName evidence="8">Translocator protein like</fullName>
    </submittedName>
</protein>
<comment type="subcellular location">
    <subcellularLocation>
        <location evidence="1">Membrane</location>
        <topology evidence="1">Multi-pass membrane protein</topology>
    </subcellularLocation>
</comment>
<dbReference type="OrthoDB" id="8841220at2759"/>
<dbReference type="Proteomes" id="UP000236161">
    <property type="component" value="Unassembled WGS sequence"/>
</dbReference>
<evidence type="ECO:0000313" key="8">
    <source>
        <dbReference type="EMBL" id="PKA48947.1"/>
    </source>
</evidence>
<sequence>MEEQNLRQRSTAPAAASPATNDGKPTRDKKLIMARRGLRSLSVAISVPLLLSLLSFSLYPQPPATKPRLSWLPPAWVMHTVTAFTACLMALAAWLVWADGGMQSPAVASLYAAQLALGLAWAPMVRAGPAIAGIGIAATMAAVQAGCSRCFRRVNPVAGDLVVPCIAWAAFMTAVSYAMM</sequence>
<keyword evidence="5 7" id="KW-0472">Membrane</keyword>
<dbReference type="PANTHER" id="PTHR10057:SF0">
    <property type="entry name" value="TRANSLOCATOR PROTEIN"/>
    <property type="match status" value="1"/>
</dbReference>
<evidence type="ECO:0000256" key="5">
    <source>
        <dbReference type="ARBA" id="ARBA00023136"/>
    </source>
</evidence>
<dbReference type="AlphaFoldDB" id="A0A2I0A093"/>
<evidence type="ECO:0000256" key="3">
    <source>
        <dbReference type="ARBA" id="ARBA00022692"/>
    </source>
</evidence>
<dbReference type="PANTHER" id="PTHR10057">
    <property type="entry name" value="PERIPHERAL-TYPE BENZODIAZEPINE RECEPTOR"/>
    <property type="match status" value="1"/>
</dbReference>
<keyword evidence="3 7" id="KW-0812">Transmembrane</keyword>
<gene>
    <name evidence="8" type="primary">TSPO</name>
    <name evidence="8" type="ORF">AXF42_Ash016463</name>
</gene>
<feature type="compositionally biased region" description="Low complexity" evidence="6">
    <location>
        <begin position="10"/>
        <end position="20"/>
    </location>
</feature>
<evidence type="ECO:0000256" key="6">
    <source>
        <dbReference type="SAM" id="MobiDB-lite"/>
    </source>
</evidence>
<feature type="transmembrane region" description="Helical" evidence="7">
    <location>
        <begin position="127"/>
        <end position="145"/>
    </location>
</feature>
<reference evidence="8 9" key="1">
    <citation type="journal article" date="2017" name="Nature">
        <title>The Apostasia genome and the evolution of orchids.</title>
        <authorList>
            <person name="Zhang G.Q."/>
            <person name="Liu K.W."/>
            <person name="Li Z."/>
            <person name="Lohaus R."/>
            <person name="Hsiao Y.Y."/>
            <person name="Niu S.C."/>
            <person name="Wang J.Y."/>
            <person name="Lin Y.C."/>
            <person name="Xu Q."/>
            <person name="Chen L.J."/>
            <person name="Yoshida K."/>
            <person name="Fujiwara S."/>
            <person name="Wang Z.W."/>
            <person name="Zhang Y.Q."/>
            <person name="Mitsuda N."/>
            <person name="Wang M."/>
            <person name="Liu G.H."/>
            <person name="Pecoraro L."/>
            <person name="Huang H.X."/>
            <person name="Xiao X.J."/>
            <person name="Lin M."/>
            <person name="Wu X.Y."/>
            <person name="Wu W.L."/>
            <person name="Chen Y.Y."/>
            <person name="Chang S.B."/>
            <person name="Sakamoto S."/>
            <person name="Ohme-Takagi M."/>
            <person name="Yagi M."/>
            <person name="Zeng S.J."/>
            <person name="Shen C.Y."/>
            <person name="Yeh C.M."/>
            <person name="Luo Y.B."/>
            <person name="Tsai W.C."/>
            <person name="Van de Peer Y."/>
            <person name="Liu Z.J."/>
        </authorList>
    </citation>
    <scope>NUCLEOTIDE SEQUENCE [LARGE SCALE GENOMIC DNA]</scope>
    <source>
        <strain evidence="9">cv. Shenzhen</strain>
        <tissue evidence="8">Stem</tissue>
    </source>
</reference>
<dbReference type="CDD" id="cd15904">
    <property type="entry name" value="TSPO_MBR"/>
    <property type="match status" value="1"/>
</dbReference>
<evidence type="ECO:0000256" key="4">
    <source>
        <dbReference type="ARBA" id="ARBA00022989"/>
    </source>
</evidence>
<feature type="region of interest" description="Disordered" evidence="6">
    <location>
        <begin position="1"/>
        <end position="29"/>
    </location>
</feature>
<evidence type="ECO:0000313" key="9">
    <source>
        <dbReference type="Proteomes" id="UP000236161"/>
    </source>
</evidence>
<dbReference type="InterPro" id="IPR004307">
    <property type="entry name" value="TspO_MBR"/>
</dbReference>
<dbReference type="Gene3D" id="1.20.1260.100">
    <property type="entry name" value="TspO/MBR protein"/>
    <property type="match status" value="1"/>
</dbReference>
<dbReference type="GO" id="GO:0016020">
    <property type="term" value="C:membrane"/>
    <property type="evidence" value="ECO:0007669"/>
    <property type="project" value="UniProtKB-SubCell"/>
</dbReference>
<dbReference type="InterPro" id="IPR038330">
    <property type="entry name" value="TspO/MBR-related_sf"/>
</dbReference>
<name>A0A2I0A093_9ASPA</name>
<evidence type="ECO:0000256" key="2">
    <source>
        <dbReference type="ARBA" id="ARBA00007524"/>
    </source>
</evidence>
<feature type="transmembrane region" description="Helical" evidence="7">
    <location>
        <begin position="37"/>
        <end position="56"/>
    </location>
</feature>
<comment type="similarity">
    <text evidence="2">Belongs to the TspO/BZRP family.</text>
</comment>
<evidence type="ECO:0000256" key="7">
    <source>
        <dbReference type="SAM" id="Phobius"/>
    </source>
</evidence>
<feature type="transmembrane region" description="Helical" evidence="7">
    <location>
        <begin position="76"/>
        <end position="97"/>
    </location>
</feature>
<dbReference type="GO" id="GO:0033013">
    <property type="term" value="P:tetrapyrrole metabolic process"/>
    <property type="evidence" value="ECO:0007669"/>
    <property type="project" value="UniProtKB-ARBA"/>
</dbReference>
<keyword evidence="9" id="KW-1185">Reference proteome</keyword>
<dbReference type="Pfam" id="PF03073">
    <property type="entry name" value="TspO_MBR"/>
    <property type="match status" value="1"/>
</dbReference>
<dbReference type="EMBL" id="KZ452102">
    <property type="protein sequence ID" value="PKA48947.1"/>
    <property type="molecule type" value="Genomic_DNA"/>
</dbReference>
<organism evidence="8 9">
    <name type="scientific">Apostasia shenzhenica</name>
    <dbReference type="NCBI Taxonomy" id="1088818"/>
    <lineage>
        <taxon>Eukaryota</taxon>
        <taxon>Viridiplantae</taxon>
        <taxon>Streptophyta</taxon>
        <taxon>Embryophyta</taxon>
        <taxon>Tracheophyta</taxon>
        <taxon>Spermatophyta</taxon>
        <taxon>Magnoliopsida</taxon>
        <taxon>Liliopsida</taxon>
        <taxon>Asparagales</taxon>
        <taxon>Orchidaceae</taxon>
        <taxon>Apostasioideae</taxon>
        <taxon>Apostasia</taxon>
    </lineage>
</organism>
<feature type="transmembrane region" description="Helical" evidence="7">
    <location>
        <begin position="104"/>
        <end position="121"/>
    </location>
</feature>
<dbReference type="STRING" id="1088818.A0A2I0A093"/>